<dbReference type="Gene3D" id="3.40.50.40">
    <property type="match status" value="1"/>
</dbReference>
<dbReference type="Pfam" id="PF17763">
    <property type="entry name" value="Asparaginase_C"/>
    <property type="match status" value="1"/>
</dbReference>
<dbReference type="CDD" id="cd08963">
    <property type="entry name" value="L-asparaginase_I"/>
    <property type="match status" value="1"/>
</dbReference>
<dbReference type="InterPro" id="IPR036152">
    <property type="entry name" value="Asp/glu_Ase-like_sf"/>
</dbReference>
<evidence type="ECO:0000256" key="1">
    <source>
        <dbReference type="ARBA" id="ARBA00010518"/>
    </source>
</evidence>
<evidence type="ECO:0000259" key="7">
    <source>
        <dbReference type="Pfam" id="PF17763"/>
    </source>
</evidence>
<dbReference type="InterPro" id="IPR027474">
    <property type="entry name" value="L-asparaginase_N"/>
</dbReference>
<keyword evidence="9" id="KW-1185">Reference proteome</keyword>
<evidence type="ECO:0000313" key="9">
    <source>
        <dbReference type="Proteomes" id="UP001465153"/>
    </source>
</evidence>
<dbReference type="PROSITE" id="PS00917">
    <property type="entry name" value="ASN_GLN_ASE_2"/>
    <property type="match status" value="1"/>
</dbReference>
<feature type="active site" evidence="4">
    <location>
        <position position="13"/>
    </location>
</feature>
<dbReference type="EMBL" id="BAABWN010000003">
    <property type="protein sequence ID" value="GAA6167299.1"/>
    <property type="molecule type" value="Genomic_DNA"/>
</dbReference>
<organism evidence="8 9">
    <name type="scientific">Sessilibacter corallicola</name>
    <dbReference type="NCBI Taxonomy" id="2904075"/>
    <lineage>
        <taxon>Bacteria</taxon>
        <taxon>Pseudomonadati</taxon>
        <taxon>Pseudomonadota</taxon>
        <taxon>Gammaproteobacteria</taxon>
        <taxon>Cellvibrionales</taxon>
        <taxon>Cellvibrionaceae</taxon>
        <taxon>Sessilibacter</taxon>
    </lineage>
</organism>
<dbReference type="PANTHER" id="PTHR11707">
    <property type="entry name" value="L-ASPARAGINASE"/>
    <property type="match status" value="1"/>
</dbReference>
<dbReference type="PROSITE" id="PS51732">
    <property type="entry name" value="ASN_GLN_ASE_3"/>
    <property type="match status" value="1"/>
</dbReference>
<dbReference type="PIRSF" id="PIRSF500176">
    <property type="entry name" value="L_ASNase"/>
    <property type="match status" value="1"/>
</dbReference>
<dbReference type="SMART" id="SM00870">
    <property type="entry name" value="Asparaginase"/>
    <property type="match status" value="1"/>
</dbReference>
<dbReference type="InterPro" id="IPR041725">
    <property type="entry name" value="L-asparaginase_I"/>
</dbReference>
<dbReference type="PRINTS" id="PR00139">
    <property type="entry name" value="ASNGLNASE"/>
</dbReference>
<keyword evidence="3" id="KW-0378">Hydrolase</keyword>
<dbReference type="InterPro" id="IPR027475">
    <property type="entry name" value="Asparaginase/glutaminase_AS2"/>
</dbReference>
<dbReference type="InterPro" id="IPR006033">
    <property type="entry name" value="AsnA_fam"/>
</dbReference>
<sequence>MTKRILILYTGGTVGMVPSDAGYVPSAGFDERFRRQLADSTAQLPEFDIIEFDDLIDSSNLQTSDWRFIAQQINHHWQEYDGFVVLHGTDTMAYTASALSFMLQGLDRPVVVTGSQIPLVQPRSDALSNVVTSIMLAANQTLCEVVIYFDGKLLRGNRASKVHSTSFNAFDSPDFPALGDIGIYFQLREELFMPAGKFNPVIPEFDPEAVVILPIYPGLQARTIQSLLTPNLRGLILLNYGVGNPPDRNVALMEEFERAIESGVVIVNLSQCHRGPVVQGAYSSGAIFNQMGVIGGADLTLEAAFTKLHWLLAQNLPAKDVGRLMTQSMCGEC</sequence>
<evidence type="ECO:0000256" key="3">
    <source>
        <dbReference type="ARBA" id="ARBA00022801"/>
    </source>
</evidence>
<dbReference type="Proteomes" id="UP001465153">
    <property type="component" value="Unassembled WGS sequence"/>
</dbReference>
<dbReference type="Gene3D" id="3.40.50.1170">
    <property type="entry name" value="L-asparaginase, N-terminal domain"/>
    <property type="match status" value="1"/>
</dbReference>
<name>A0ABQ0A6M1_9GAMM</name>
<evidence type="ECO:0000256" key="4">
    <source>
        <dbReference type="PROSITE-ProRule" id="PRU10099"/>
    </source>
</evidence>
<dbReference type="InterPro" id="IPR027473">
    <property type="entry name" value="L-asparaginase_C"/>
</dbReference>
<gene>
    <name evidence="8" type="primary">ansA</name>
    <name evidence="8" type="ORF">NBRC116591_11090</name>
</gene>
<evidence type="ECO:0000313" key="8">
    <source>
        <dbReference type="EMBL" id="GAA6167299.1"/>
    </source>
</evidence>
<dbReference type="InterPro" id="IPR040919">
    <property type="entry name" value="Asparaginase_C"/>
</dbReference>
<evidence type="ECO:0000256" key="2">
    <source>
        <dbReference type="ARBA" id="ARBA00012920"/>
    </source>
</evidence>
<dbReference type="PIRSF" id="PIRSF001220">
    <property type="entry name" value="L-ASNase_gatD"/>
    <property type="match status" value="1"/>
</dbReference>
<dbReference type="PANTHER" id="PTHR11707:SF28">
    <property type="entry name" value="60 KDA LYSOPHOSPHOLIPASE"/>
    <property type="match status" value="1"/>
</dbReference>
<dbReference type="Pfam" id="PF00710">
    <property type="entry name" value="Asparaginase"/>
    <property type="match status" value="1"/>
</dbReference>
<dbReference type="SUPFAM" id="SSF53774">
    <property type="entry name" value="Glutaminase/Asparaginase"/>
    <property type="match status" value="1"/>
</dbReference>
<dbReference type="SFLD" id="SFLDS00057">
    <property type="entry name" value="Glutaminase/Asparaginase"/>
    <property type="match status" value="1"/>
</dbReference>
<evidence type="ECO:0000256" key="5">
    <source>
        <dbReference type="PROSITE-ProRule" id="PRU10100"/>
    </source>
</evidence>
<comment type="similarity">
    <text evidence="1">Belongs to the asparaginase 1 family.</text>
</comment>
<feature type="active site" evidence="5">
    <location>
        <position position="89"/>
    </location>
</feature>
<dbReference type="InterPro" id="IPR020827">
    <property type="entry name" value="Asparaginase/glutaminase_AS1"/>
</dbReference>
<evidence type="ECO:0000259" key="6">
    <source>
        <dbReference type="Pfam" id="PF00710"/>
    </source>
</evidence>
<dbReference type="InterPro" id="IPR037152">
    <property type="entry name" value="L-asparaginase_N_sf"/>
</dbReference>
<comment type="caution">
    <text evidence="8">The sequence shown here is derived from an EMBL/GenBank/DDBJ whole genome shotgun (WGS) entry which is preliminary data.</text>
</comment>
<dbReference type="EC" id="3.5.1.1" evidence="2"/>
<feature type="domain" description="L-asparaginase N-terminal" evidence="6">
    <location>
        <begin position="4"/>
        <end position="186"/>
    </location>
</feature>
<protein>
    <recommendedName>
        <fullName evidence="2">asparaginase</fullName>
        <ecNumber evidence="2">3.5.1.1</ecNumber>
    </recommendedName>
</protein>
<proteinExistence type="inferred from homology"/>
<dbReference type="RefSeq" id="WP_353301982.1">
    <property type="nucleotide sequence ID" value="NZ_BAABWN010000003.1"/>
</dbReference>
<feature type="domain" description="Asparaginase/glutaminase C-terminal" evidence="7">
    <location>
        <begin position="210"/>
        <end position="325"/>
    </location>
</feature>
<dbReference type="InterPro" id="IPR006034">
    <property type="entry name" value="Asparaginase/glutaminase-like"/>
</dbReference>
<dbReference type="PROSITE" id="PS00144">
    <property type="entry name" value="ASN_GLN_ASE_1"/>
    <property type="match status" value="1"/>
</dbReference>
<reference evidence="8 9" key="1">
    <citation type="submission" date="2024-04" db="EMBL/GenBank/DDBJ databases">
        <title>Draft genome sequence of Sessilibacter corallicola NBRC 116591.</title>
        <authorList>
            <person name="Miyakawa T."/>
            <person name="Kusuya Y."/>
            <person name="Miura T."/>
        </authorList>
    </citation>
    <scope>NUCLEOTIDE SEQUENCE [LARGE SCALE GENOMIC DNA]</scope>
    <source>
        <strain evidence="8 9">KU-00831-HH</strain>
    </source>
</reference>
<dbReference type="NCBIfam" id="TIGR00519">
    <property type="entry name" value="asnASE_I"/>
    <property type="match status" value="1"/>
</dbReference>
<accession>A0ABQ0A6M1</accession>